<dbReference type="SUPFAM" id="SSF51735">
    <property type="entry name" value="NAD(P)-binding Rossmann-fold domains"/>
    <property type="match status" value="1"/>
</dbReference>
<comment type="caution">
    <text evidence="2">The sequence shown here is derived from an EMBL/GenBank/DDBJ whole genome shotgun (WGS) entry which is preliminary data.</text>
</comment>
<dbReference type="FunFam" id="3.40.50.720:FF:000357">
    <property type="entry name" value="Methionine adenosyltransferase 2 subunit beta"/>
    <property type="match status" value="1"/>
</dbReference>
<dbReference type="InterPro" id="IPR005913">
    <property type="entry name" value="dTDP_dehydrorham_reduct"/>
</dbReference>
<dbReference type="Proteomes" id="UP000242814">
    <property type="component" value="Unassembled WGS sequence"/>
</dbReference>
<dbReference type="Pfam" id="PF04321">
    <property type="entry name" value="RmlD_sub_bind"/>
    <property type="match status" value="1"/>
</dbReference>
<accession>A0A1D2J5Z0</accession>
<dbReference type="Gene3D" id="3.40.50.720">
    <property type="entry name" value="NAD(P)-binding Rossmann-like Domain"/>
    <property type="match status" value="1"/>
</dbReference>
<dbReference type="InterPro" id="IPR036291">
    <property type="entry name" value="NAD(P)-bd_dom_sf"/>
</dbReference>
<evidence type="ECO:0000259" key="1">
    <source>
        <dbReference type="Pfam" id="PF04321"/>
    </source>
</evidence>
<organism evidence="2 3">
    <name type="scientific">Paracoccidioides brasiliensis</name>
    <dbReference type="NCBI Taxonomy" id="121759"/>
    <lineage>
        <taxon>Eukaryota</taxon>
        <taxon>Fungi</taxon>
        <taxon>Dikarya</taxon>
        <taxon>Ascomycota</taxon>
        <taxon>Pezizomycotina</taxon>
        <taxon>Eurotiomycetes</taxon>
        <taxon>Eurotiomycetidae</taxon>
        <taxon>Onygenales</taxon>
        <taxon>Ajellomycetaceae</taxon>
        <taxon>Paracoccidioides</taxon>
    </lineage>
</organism>
<dbReference type="UniPathway" id="UPA00315">
    <property type="reaction ID" value="UER00080"/>
</dbReference>
<feature type="domain" description="RmlD-like substrate binding" evidence="1">
    <location>
        <begin position="4"/>
        <end position="305"/>
    </location>
</feature>
<name>A0A1D2J5Z0_PARBR</name>
<dbReference type="VEuPathDB" id="FungiDB:PABG_00309"/>
<dbReference type="CDD" id="cd05254">
    <property type="entry name" value="dTDP_HR_like_SDR_e"/>
    <property type="match status" value="1"/>
</dbReference>
<proteinExistence type="predicted"/>
<dbReference type="GO" id="GO:0048269">
    <property type="term" value="C:methionine adenosyltransferase complex"/>
    <property type="evidence" value="ECO:0007669"/>
    <property type="project" value="TreeGrafter"/>
</dbReference>
<dbReference type="AlphaFoldDB" id="A0A1D2J5Z0"/>
<dbReference type="GO" id="GO:0048270">
    <property type="term" value="F:methionine adenosyltransferase regulator activity"/>
    <property type="evidence" value="ECO:0007669"/>
    <property type="project" value="TreeGrafter"/>
</dbReference>
<evidence type="ECO:0000313" key="2">
    <source>
        <dbReference type="EMBL" id="ODH13709.1"/>
    </source>
</evidence>
<dbReference type="PANTHER" id="PTHR10491:SF4">
    <property type="entry name" value="METHIONINE ADENOSYLTRANSFERASE 2 SUBUNIT BETA"/>
    <property type="match status" value="1"/>
</dbReference>
<dbReference type="InterPro" id="IPR029903">
    <property type="entry name" value="RmlD-like-bd"/>
</dbReference>
<dbReference type="GO" id="GO:0006556">
    <property type="term" value="P:S-adenosylmethionine biosynthetic process"/>
    <property type="evidence" value="ECO:0007669"/>
    <property type="project" value="UniProtKB-UniPathway"/>
</dbReference>
<reference evidence="2 3" key="1">
    <citation type="submission" date="2016-06" db="EMBL/GenBank/DDBJ databases">
        <authorList>
            <person name="Kjaerup R.B."/>
            <person name="Dalgaard T.S."/>
            <person name="Juul-Madsen H.R."/>
        </authorList>
    </citation>
    <scope>NUCLEOTIDE SEQUENCE [LARGE SCALE GENOMIC DNA]</scope>
    <source>
        <strain evidence="2 3">Pb300</strain>
    </source>
</reference>
<dbReference type="EMBL" id="LZYO01000432">
    <property type="protein sequence ID" value="ODH13709.1"/>
    <property type="molecule type" value="Genomic_DNA"/>
</dbReference>
<dbReference type="PANTHER" id="PTHR10491">
    <property type="entry name" value="DTDP-4-DEHYDRORHAMNOSE REDUCTASE"/>
    <property type="match status" value="1"/>
</dbReference>
<dbReference type="VEuPathDB" id="FungiDB:PADG_02719"/>
<gene>
    <name evidence="2" type="ORF">ACO22_06984</name>
</gene>
<sequence length="323" mass="35786">MSRTVLITGATGLLGRQVLNAFERDSLNWKTIGQGFSRAGPGTAASDTDAEIIKADLTDESEIVALLDRTKPQVVVHCAANRFPDKCDLDQDAARKINVAATKSLARETSARSILLIYISTDYVFPGKPDEAPYEVSAKTEPPNIYGETKRDGEIAVLEETRQSGLGVVLRVPVLYGPTKQNSESAVNVLVDAVWKAQDVNAGIKMDDWAIRYPTHTADVGRVCHDIAVKYLGDEEDVKALPRILQFSSEDRMTKYEICQKLAEILGLPLPGMIPVKEGPKPGEVQRPYDTHLSTRELQRIGIGVETQSFIAWWRRELRAFRH</sequence>
<protein>
    <submittedName>
        <fullName evidence="2">dTDP-4-dehydrorhamnose reductase</fullName>
    </submittedName>
</protein>
<evidence type="ECO:0000313" key="3">
    <source>
        <dbReference type="Proteomes" id="UP000242814"/>
    </source>
</evidence>